<feature type="transmembrane region" description="Helical" evidence="6">
    <location>
        <begin position="105"/>
        <end position="126"/>
    </location>
</feature>
<comment type="similarity">
    <text evidence="2">Belongs to the MS4A family.</text>
</comment>
<dbReference type="InterPro" id="IPR030417">
    <property type="entry name" value="MS4A"/>
</dbReference>
<evidence type="ECO:0000313" key="7">
    <source>
        <dbReference type="EMBL" id="LAB25757.1"/>
    </source>
</evidence>
<dbReference type="PANTHER" id="PTHR23320">
    <property type="entry name" value="MEMBRANE-SPANNING 4-DOMAINS SUBFAMILY A MS4A -RELATED"/>
    <property type="match status" value="1"/>
</dbReference>
<comment type="subcellular location">
    <subcellularLocation>
        <location evidence="1">Membrane</location>
        <topology evidence="1">Multi-pass membrane protein</topology>
    </subcellularLocation>
</comment>
<keyword evidence="5 6" id="KW-0472">Membrane</keyword>
<evidence type="ECO:0000256" key="1">
    <source>
        <dbReference type="ARBA" id="ARBA00004141"/>
    </source>
</evidence>
<dbReference type="InterPro" id="IPR007237">
    <property type="entry name" value="CD20-like"/>
</dbReference>
<sequence>MIGMIHIGFGAISLCLFPFYYLSLSGIGGYPFWGGIFFISSGSVCVAAANHPKRALVKSSVGLNITSAVMALTGIILYLCELIFNDGFIRYQYENSLNASLSLQSVGYGLSSVLLLFSLLEFCIAVSLAHFGCQATCCSDAQPAMVFVPYQVIGGGEVAVEPNPPISPPTYDSVVTKSQ</sequence>
<reference evidence="7" key="1">
    <citation type="submission" date="2017-07" db="EMBL/GenBank/DDBJ databases">
        <authorList>
            <person name="Mikheyev A."/>
            <person name="Grau M."/>
        </authorList>
    </citation>
    <scope>NUCLEOTIDE SEQUENCE</scope>
    <source>
        <tissue evidence="7">Venom_gland</tissue>
    </source>
</reference>
<evidence type="ECO:0000256" key="4">
    <source>
        <dbReference type="ARBA" id="ARBA00022989"/>
    </source>
</evidence>
<proteinExistence type="inferred from homology"/>
<reference evidence="7" key="2">
    <citation type="submission" date="2017-11" db="EMBL/GenBank/DDBJ databases">
        <title>Coralsnake Venomics: Analyses of Venom Gland Transcriptomes and Proteomes of Six Brazilian Taxa.</title>
        <authorList>
            <person name="Aird S.D."/>
            <person name="Jorge da Silva N."/>
            <person name="Qiu L."/>
            <person name="Villar-Briones A."/>
            <person name="Aparecida-Saddi V."/>
            <person name="Campos-Telles M.P."/>
            <person name="Grau M."/>
            <person name="Mikheyev A.S."/>
        </authorList>
    </citation>
    <scope>NUCLEOTIDE SEQUENCE</scope>
    <source>
        <tissue evidence="7">Venom_gland</tissue>
    </source>
</reference>
<dbReference type="GO" id="GO:0005886">
    <property type="term" value="C:plasma membrane"/>
    <property type="evidence" value="ECO:0007669"/>
    <property type="project" value="TreeGrafter"/>
</dbReference>
<accession>A0A2D4LXD6</accession>
<dbReference type="GO" id="GO:0007166">
    <property type="term" value="P:cell surface receptor signaling pathway"/>
    <property type="evidence" value="ECO:0007669"/>
    <property type="project" value="TreeGrafter"/>
</dbReference>
<evidence type="ECO:0000256" key="6">
    <source>
        <dbReference type="SAM" id="Phobius"/>
    </source>
</evidence>
<feature type="transmembrane region" description="Helical" evidence="6">
    <location>
        <begin position="61"/>
        <end position="85"/>
    </location>
</feature>
<protein>
    <submittedName>
        <fullName evidence="7">Uncharacterized protein</fullName>
    </submittedName>
</protein>
<dbReference type="Pfam" id="PF04103">
    <property type="entry name" value="CD20"/>
    <property type="match status" value="1"/>
</dbReference>
<organism evidence="7">
    <name type="scientific">Micrurus spixii</name>
    <name type="common">Amazon coral snake</name>
    <dbReference type="NCBI Taxonomy" id="129469"/>
    <lineage>
        <taxon>Eukaryota</taxon>
        <taxon>Metazoa</taxon>
        <taxon>Chordata</taxon>
        <taxon>Craniata</taxon>
        <taxon>Vertebrata</taxon>
        <taxon>Euteleostomi</taxon>
        <taxon>Lepidosauria</taxon>
        <taxon>Squamata</taxon>
        <taxon>Bifurcata</taxon>
        <taxon>Unidentata</taxon>
        <taxon>Episquamata</taxon>
        <taxon>Toxicofera</taxon>
        <taxon>Serpentes</taxon>
        <taxon>Colubroidea</taxon>
        <taxon>Elapidae</taxon>
        <taxon>Elapinae</taxon>
        <taxon>Micrurus</taxon>
    </lineage>
</organism>
<evidence type="ECO:0000256" key="3">
    <source>
        <dbReference type="ARBA" id="ARBA00022692"/>
    </source>
</evidence>
<evidence type="ECO:0000256" key="5">
    <source>
        <dbReference type="ARBA" id="ARBA00023136"/>
    </source>
</evidence>
<keyword evidence="4 6" id="KW-1133">Transmembrane helix</keyword>
<dbReference type="AlphaFoldDB" id="A0A2D4LXD6"/>
<evidence type="ECO:0000256" key="2">
    <source>
        <dbReference type="ARBA" id="ARBA00009565"/>
    </source>
</evidence>
<feature type="transmembrane region" description="Helical" evidence="6">
    <location>
        <begin position="7"/>
        <end position="24"/>
    </location>
</feature>
<dbReference type="PANTHER" id="PTHR23320:SF155">
    <property type="entry name" value="MEMBRANE-SPANNING 4-DOMAINS SUBFAMILY A MEMBER 8"/>
    <property type="match status" value="1"/>
</dbReference>
<dbReference type="EMBL" id="IACM01044509">
    <property type="protein sequence ID" value="LAB25757.1"/>
    <property type="molecule type" value="Transcribed_RNA"/>
</dbReference>
<feature type="transmembrane region" description="Helical" evidence="6">
    <location>
        <begin position="30"/>
        <end position="49"/>
    </location>
</feature>
<keyword evidence="3 6" id="KW-0812">Transmembrane</keyword>
<name>A0A2D4LXD6_9SAUR</name>